<proteinExistence type="predicted"/>
<gene>
    <name evidence="2" type="ORF">HMPREF9087_1513</name>
</gene>
<organism evidence="2 3">
    <name type="scientific">Enterococcus casseliflavus ATCC 12755</name>
    <dbReference type="NCBI Taxonomy" id="888066"/>
    <lineage>
        <taxon>Bacteria</taxon>
        <taxon>Bacillati</taxon>
        <taxon>Bacillota</taxon>
        <taxon>Bacilli</taxon>
        <taxon>Lactobacillales</taxon>
        <taxon>Enterococcaceae</taxon>
        <taxon>Enterococcus</taxon>
    </lineage>
</organism>
<dbReference type="HOGENOM" id="CLU_2665341_0_0_9"/>
<reference evidence="2 3" key="1">
    <citation type="submission" date="2011-01" db="EMBL/GenBank/DDBJ databases">
        <authorList>
            <person name="Muzny D."/>
            <person name="Qin X."/>
            <person name="Deng J."/>
            <person name="Jiang H."/>
            <person name="Liu Y."/>
            <person name="Qu J."/>
            <person name="Song X.-Z."/>
            <person name="Zhang L."/>
            <person name="Thornton R."/>
            <person name="Coyle M."/>
            <person name="Francisco L."/>
            <person name="Jackson L."/>
            <person name="Javaid M."/>
            <person name="Korchina V."/>
            <person name="Kovar C."/>
            <person name="Mata R."/>
            <person name="Mathew T."/>
            <person name="Ngo R."/>
            <person name="Nguyen L."/>
            <person name="Nguyen N."/>
            <person name="Okwuonu G."/>
            <person name="Ongeri F."/>
            <person name="Pham C."/>
            <person name="Simmons D."/>
            <person name="Wilczek-Boney K."/>
            <person name="Hale W."/>
            <person name="Jakkamsetti A."/>
            <person name="Pham P."/>
            <person name="Ruth R."/>
            <person name="San Lucas F."/>
            <person name="Warren J."/>
            <person name="Zhang J."/>
            <person name="Zhao Z."/>
            <person name="Zhou C."/>
            <person name="Zhu D."/>
            <person name="Lee S."/>
            <person name="Bess C."/>
            <person name="Blankenburg K."/>
            <person name="Forbes L."/>
            <person name="Fu Q."/>
            <person name="Gubbala S."/>
            <person name="Hirani K."/>
            <person name="Jayaseelan J.C."/>
            <person name="Lara F."/>
            <person name="Munidasa M."/>
            <person name="Palculict T."/>
            <person name="Patil S."/>
            <person name="Pu L.-L."/>
            <person name="Saada N."/>
            <person name="Tang L."/>
            <person name="Weissenberger G."/>
            <person name="Zhu Y."/>
            <person name="Hemphill L."/>
            <person name="Shang Y."/>
            <person name="Youmans B."/>
            <person name="Ayvaz T."/>
            <person name="Ross M."/>
            <person name="Santibanez J."/>
            <person name="Aqrawi P."/>
            <person name="Gross S."/>
            <person name="Joshi V."/>
            <person name="Fowler G."/>
            <person name="Nazareth L."/>
            <person name="Reid J."/>
            <person name="Worley K."/>
            <person name="Petrosino J."/>
            <person name="Highlander S."/>
            <person name="Gibbs R."/>
        </authorList>
    </citation>
    <scope>NUCLEOTIDE SEQUENCE [LARGE SCALE GENOMIC DNA]</scope>
    <source>
        <strain evidence="2 3">ATCC 12755</strain>
    </source>
</reference>
<feature type="domain" description="CggR N-terminal DNA binding" evidence="1">
    <location>
        <begin position="18"/>
        <end position="74"/>
    </location>
</feature>
<evidence type="ECO:0000259" key="1">
    <source>
        <dbReference type="Pfam" id="PF21715"/>
    </source>
</evidence>
<protein>
    <submittedName>
        <fullName evidence="2">Transcriptional regulator, SorC family</fullName>
    </submittedName>
</protein>
<name>F0EJ75_ENTCA</name>
<dbReference type="InterPro" id="IPR048715">
    <property type="entry name" value="CggR_N"/>
</dbReference>
<dbReference type="InterPro" id="IPR036390">
    <property type="entry name" value="WH_DNA-bd_sf"/>
</dbReference>
<evidence type="ECO:0000313" key="3">
    <source>
        <dbReference type="Proteomes" id="UP000004835"/>
    </source>
</evidence>
<dbReference type="EMBL" id="AEWT01000010">
    <property type="protein sequence ID" value="EGC70125.1"/>
    <property type="molecule type" value="Genomic_DNA"/>
</dbReference>
<dbReference type="Pfam" id="PF21715">
    <property type="entry name" value="CggR_N"/>
    <property type="match status" value="1"/>
</dbReference>
<comment type="caution">
    <text evidence="2">The sequence shown here is derived from an EMBL/GenBank/DDBJ whole genome shotgun (WGS) entry which is preliminary data.</text>
</comment>
<dbReference type="Proteomes" id="UP000004835">
    <property type="component" value="Unassembled WGS sequence"/>
</dbReference>
<sequence>MLDELKLIEAITPDILAVLQERYRILRNIYWMQPVGRRTLSESLSMTERVLRTETDILKKLKLIDSSKSGMQLTA</sequence>
<dbReference type="InterPro" id="IPR036388">
    <property type="entry name" value="WH-like_DNA-bd_sf"/>
</dbReference>
<accession>F0EJ75</accession>
<dbReference type="SUPFAM" id="SSF46785">
    <property type="entry name" value="Winged helix' DNA-binding domain"/>
    <property type="match status" value="1"/>
</dbReference>
<evidence type="ECO:0000313" key="2">
    <source>
        <dbReference type="EMBL" id="EGC70125.1"/>
    </source>
</evidence>
<dbReference type="Gene3D" id="1.10.10.10">
    <property type="entry name" value="Winged helix-like DNA-binding domain superfamily/Winged helix DNA-binding domain"/>
    <property type="match status" value="1"/>
</dbReference>
<dbReference type="AlphaFoldDB" id="F0EJ75"/>